<feature type="transmembrane region" description="Helical" evidence="1">
    <location>
        <begin position="47"/>
        <end position="72"/>
    </location>
</feature>
<keyword evidence="1" id="KW-0812">Transmembrane</keyword>
<gene>
    <name evidence="3" type="ORF">UU67_C0076G0001</name>
</gene>
<evidence type="ECO:0000313" key="3">
    <source>
        <dbReference type="EMBL" id="KKS11335.1"/>
    </source>
</evidence>
<dbReference type="AlphaFoldDB" id="A0A0G0WEE6"/>
<feature type="transmembrane region" description="Helical" evidence="1">
    <location>
        <begin position="93"/>
        <end position="115"/>
    </location>
</feature>
<evidence type="ECO:0000256" key="1">
    <source>
        <dbReference type="SAM" id="Phobius"/>
    </source>
</evidence>
<proteinExistence type="predicted"/>
<accession>A0A0G0WEE6</accession>
<name>A0A0G0WEE6_9BACT</name>
<evidence type="ECO:0000256" key="2">
    <source>
        <dbReference type="SAM" id="SignalP"/>
    </source>
</evidence>
<protein>
    <submittedName>
        <fullName evidence="3">Uncharacterized protein</fullName>
    </submittedName>
</protein>
<feature type="signal peptide" evidence="2">
    <location>
        <begin position="1"/>
        <end position="23"/>
    </location>
</feature>
<reference evidence="3 4" key="1">
    <citation type="journal article" date="2015" name="Nature">
        <title>rRNA introns, odd ribosomes, and small enigmatic genomes across a large radiation of phyla.</title>
        <authorList>
            <person name="Brown C.T."/>
            <person name="Hug L.A."/>
            <person name="Thomas B.C."/>
            <person name="Sharon I."/>
            <person name="Castelle C.J."/>
            <person name="Singh A."/>
            <person name="Wilkins M.J."/>
            <person name="Williams K.H."/>
            <person name="Banfield J.F."/>
        </authorList>
    </citation>
    <scope>NUCLEOTIDE SEQUENCE [LARGE SCALE GENOMIC DNA]</scope>
</reference>
<keyword evidence="2" id="KW-0732">Signal</keyword>
<sequence length="132" mass="13898">MRRIYPYIVSATAFLGAATPAFAQTVIDPCAKSAGPGFNKLCNLTFSGGVVGAFITIGFIIATLIALGFLIFGGIKWITSGGDKTAVEGARNTIVAALVGLVIVFLAYFIINIIFKFFNLDFGNLTLPNING</sequence>
<organism evidence="3 4">
    <name type="scientific">Candidatus Daviesbacteria bacterium GW2011_GWB1_41_5</name>
    <dbReference type="NCBI Taxonomy" id="1618429"/>
    <lineage>
        <taxon>Bacteria</taxon>
        <taxon>Candidatus Daviesiibacteriota</taxon>
    </lineage>
</organism>
<keyword evidence="1" id="KW-0472">Membrane</keyword>
<comment type="caution">
    <text evidence="3">The sequence shown here is derived from an EMBL/GenBank/DDBJ whole genome shotgun (WGS) entry which is preliminary data.</text>
</comment>
<evidence type="ECO:0000313" key="4">
    <source>
        <dbReference type="Proteomes" id="UP000034753"/>
    </source>
</evidence>
<feature type="chain" id="PRO_5002535104" evidence="2">
    <location>
        <begin position="24"/>
        <end position="132"/>
    </location>
</feature>
<keyword evidence="1" id="KW-1133">Transmembrane helix</keyword>
<dbReference type="Proteomes" id="UP000034753">
    <property type="component" value="Unassembled WGS sequence"/>
</dbReference>
<dbReference type="EMBL" id="LCBN01000076">
    <property type="protein sequence ID" value="KKS11335.1"/>
    <property type="molecule type" value="Genomic_DNA"/>
</dbReference>